<feature type="compositionally biased region" description="Pro residues" evidence="1">
    <location>
        <begin position="441"/>
        <end position="470"/>
    </location>
</feature>
<keyword evidence="3" id="KW-1185">Reference proteome</keyword>
<gene>
    <name evidence="2" type="ORF">AB8998_29380</name>
</gene>
<sequence>MIEKPESPHNLVGDHWPEIDEMAIAGVAAKLAKSSGSAETVQEKSRDDAGRISGILPEGFDTQIDAILVVGGMATDLSTWAAQAAEQAALGAESVALSKLSIYLTTVVAEALIAAKELEIWSLAIQPGLSDYKAAKIQQLQAEIKQLIDDAKKANKELYDGIYTPTAPAAPGLQPLVNNAPFGQKFSYGGIAPASWGSRDSEGSGNPGDSGATEPLTNQWGDRREPGSTDESSTPRRDANSNGSATQDSRDASGTKDAGSTQSLREASGDLGNPSPVTGGGTGSGTPTASPVGSPSTGSQTAAASSSMSSVGSAMPKMPSAPSAPSGGGLGGGSGLSGLGSGGGASASPASLNPTQQFLNGAAQGFSQSPVATGASAATAAAQPFRPPAGSTMQTSPAPLAPTAPAAATPSASAPQQVVASPSAPAAGTPPISAGAGGVPLAPPPAAGVPNAAPPPSPAAPPPAAAPPPGGGGGGPVSGPPPGIMNLGGKNAALKAVQMGAHTVGEGLRSTPEFSTAMALVAALNAPRPVVVLGGWACAVFGAGASTRFVVAERHGLSWTPAGVFLPAGVKVAHLDERVPADVRYSWRGLDPSALVLAEYAKAIGEQPRIVVARAYHPGMPGWFGRGVVLAADESSHVIINNPLDEMGGPNGCRHRLEIADPESWKFVRSTPDKEVEKEVREVARWLVGWHNQMFEQWPEAEADAKLREAALAQIGREDGAKEIKALLAAKMTDLATRLIGTPNYGTPQWNIHTGKEMALRGWEALLLGLGKPTHMVLADMQYAVLMATQPILPMPAEAAAAGA</sequence>
<evidence type="ECO:0000256" key="1">
    <source>
        <dbReference type="SAM" id="MobiDB-lite"/>
    </source>
</evidence>
<dbReference type="RefSeq" id="WP_369741861.1">
    <property type="nucleotide sequence ID" value="NZ_JBGEDP010000002.1"/>
</dbReference>
<proteinExistence type="predicted"/>
<comment type="caution">
    <text evidence="2">The sequence shown here is derived from an EMBL/GenBank/DDBJ whole genome shotgun (WGS) entry which is preliminary data.</text>
</comment>
<feature type="compositionally biased region" description="Polar residues" evidence="1">
    <location>
        <begin position="353"/>
        <end position="369"/>
    </location>
</feature>
<reference evidence="2 3" key="1">
    <citation type="submission" date="2024-08" db="EMBL/GenBank/DDBJ databases">
        <title>Mycobacterium servetensis sp. nov., a novel rapid-growing mycobacterial species recovered from a human patient in Zaragoza, Spain.</title>
        <authorList>
            <person name="Tristancho-Baro A.I."/>
            <person name="Buenestado-Serrano S."/>
            <person name="Garcia De Viedma D."/>
            <person name="Milagro-Beamonte A."/>
            <person name="Burillo N."/>
            <person name="Sanz S."/>
            <person name="Lopez-Calleja A.I."/>
            <person name="Penas-Utrilla D."/>
            <person name="Guardingo M."/>
            <person name="Garcia M.J."/>
            <person name="Vinuelas-Bayon J."/>
        </authorList>
    </citation>
    <scope>NUCLEOTIDE SEQUENCE [LARGE SCALE GENOMIC DNA]</scope>
    <source>
        <strain evidence="3">HUMS_12744610</strain>
    </source>
</reference>
<organism evidence="2 3">
    <name type="scientific">Mycobacterium servetii</name>
    <dbReference type="NCBI Taxonomy" id="3237418"/>
    <lineage>
        <taxon>Bacteria</taxon>
        <taxon>Bacillati</taxon>
        <taxon>Actinomycetota</taxon>
        <taxon>Actinomycetes</taxon>
        <taxon>Mycobacteriales</taxon>
        <taxon>Mycobacteriaceae</taxon>
        <taxon>Mycobacterium</taxon>
    </lineage>
</organism>
<protein>
    <submittedName>
        <fullName evidence="2">Uncharacterized protein</fullName>
    </submittedName>
</protein>
<feature type="compositionally biased region" description="Gly residues" evidence="1">
    <location>
        <begin position="326"/>
        <end position="345"/>
    </location>
</feature>
<feature type="compositionally biased region" description="Basic and acidic residues" evidence="1">
    <location>
        <begin position="221"/>
        <end position="239"/>
    </location>
</feature>
<evidence type="ECO:0000313" key="3">
    <source>
        <dbReference type="Proteomes" id="UP001564760"/>
    </source>
</evidence>
<feature type="compositionally biased region" description="Low complexity" evidence="1">
    <location>
        <begin position="370"/>
        <end position="384"/>
    </location>
</feature>
<dbReference type="EMBL" id="JBGEDP010000002">
    <property type="protein sequence ID" value="MEY8018791.1"/>
    <property type="molecule type" value="Genomic_DNA"/>
</dbReference>
<name>A0ABV4CBJ0_9MYCO</name>
<evidence type="ECO:0000313" key="2">
    <source>
        <dbReference type="EMBL" id="MEY8018791.1"/>
    </source>
</evidence>
<accession>A0ABV4CBJ0</accession>
<dbReference type="Proteomes" id="UP001564760">
    <property type="component" value="Unassembled WGS sequence"/>
</dbReference>
<feature type="region of interest" description="Disordered" evidence="1">
    <location>
        <begin position="193"/>
        <end position="486"/>
    </location>
</feature>
<feature type="compositionally biased region" description="Low complexity" evidence="1">
    <location>
        <begin position="285"/>
        <end position="325"/>
    </location>
</feature>
<feature type="compositionally biased region" description="Low complexity" evidence="1">
    <location>
        <begin position="395"/>
        <end position="434"/>
    </location>
</feature>